<organism evidence="2 3">
    <name type="scientific">Thalassiosira oceanica</name>
    <name type="common">Marine diatom</name>
    <dbReference type="NCBI Taxonomy" id="159749"/>
    <lineage>
        <taxon>Eukaryota</taxon>
        <taxon>Sar</taxon>
        <taxon>Stramenopiles</taxon>
        <taxon>Ochrophyta</taxon>
        <taxon>Bacillariophyta</taxon>
        <taxon>Coscinodiscophyceae</taxon>
        <taxon>Thalassiosirophycidae</taxon>
        <taxon>Thalassiosirales</taxon>
        <taxon>Thalassiosiraceae</taxon>
        <taxon>Thalassiosira</taxon>
    </lineage>
</organism>
<feature type="region of interest" description="Disordered" evidence="1">
    <location>
        <begin position="25"/>
        <end position="59"/>
    </location>
</feature>
<evidence type="ECO:0000313" key="3">
    <source>
        <dbReference type="Proteomes" id="UP000266841"/>
    </source>
</evidence>
<dbReference type="OrthoDB" id="39767at2759"/>
<evidence type="ECO:0000313" key="2">
    <source>
        <dbReference type="EMBL" id="EJK58716.1"/>
    </source>
</evidence>
<sequence>MGRDIGVGIWSTAWWPYLRSLSQGAQSKSKQHPSDHGQSSDNASGADGQQGIANSGLSDLIQRHKDRRSYKTLLQDLEACGSYVGDVGYRTPDGGWLVRYELNSSPFGIDDLLLSEYEGAKGMVGDIVKENPALLFVRERDLLSCLRNAVRAEGRKGT</sequence>
<gene>
    <name evidence="2" type="ORF">THAOC_21133</name>
</gene>
<dbReference type="Proteomes" id="UP000266841">
    <property type="component" value="Unassembled WGS sequence"/>
</dbReference>
<feature type="non-terminal residue" evidence="2">
    <location>
        <position position="158"/>
    </location>
</feature>
<keyword evidence="3" id="KW-1185">Reference proteome</keyword>
<name>K0SCS3_THAOC</name>
<dbReference type="AlphaFoldDB" id="K0SCS3"/>
<evidence type="ECO:0000256" key="1">
    <source>
        <dbReference type="SAM" id="MobiDB-lite"/>
    </source>
</evidence>
<proteinExistence type="predicted"/>
<dbReference type="EMBL" id="AGNL01024390">
    <property type="protein sequence ID" value="EJK58716.1"/>
    <property type="molecule type" value="Genomic_DNA"/>
</dbReference>
<comment type="caution">
    <text evidence="2">The sequence shown here is derived from an EMBL/GenBank/DDBJ whole genome shotgun (WGS) entry which is preliminary data.</text>
</comment>
<protein>
    <submittedName>
        <fullName evidence="2">Uncharacterized protein</fullName>
    </submittedName>
</protein>
<accession>K0SCS3</accession>
<reference evidence="2 3" key="1">
    <citation type="journal article" date="2012" name="Genome Biol.">
        <title>Genome and low-iron response of an oceanic diatom adapted to chronic iron limitation.</title>
        <authorList>
            <person name="Lommer M."/>
            <person name="Specht M."/>
            <person name="Roy A.S."/>
            <person name="Kraemer L."/>
            <person name="Andreson R."/>
            <person name="Gutowska M.A."/>
            <person name="Wolf J."/>
            <person name="Bergner S.V."/>
            <person name="Schilhabel M.B."/>
            <person name="Klostermeier U.C."/>
            <person name="Beiko R.G."/>
            <person name="Rosenstiel P."/>
            <person name="Hippler M."/>
            <person name="Laroche J."/>
        </authorList>
    </citation>
    <scope>NUCLEOTIDE SEQUENCE [LARGE SCALE GENOMIC DNA]</scope>
    <source>
        <strain evidence="2 3">CCMP1005</strain>
    </source>
</reference>